<proteinExistence type="predicted"/>
<sequence>MLEITAIIVAVVFLVIAILALGKMYDAQRERDFLKDAIEDMDEDWDNIKQVIGNPTMTAEEKVNKIWELI</sequence>
<evidence type="ECO:0000313" key="3">
    <source>
        <dbReference type="Proteomes" id="UP001437386"/>
    </source>
</evidence>
<dbReference type="Proteomes" id="UP001437386">
    <property type="component" value="Segment"/>
</dbReference>
<dbReference type="EMBL" id="PP579741">
    <property type="protein sequence ID" value="XAG95829.1"/>
    <property type="molecule type" value="Genomic_DNA"/>
</dbReference>
<protein>
    <submittedName>
        <fullName evidence="2">Uncharacterized protein</fullName>
    </submittedName>
</protein>
<keyword evidence="3" id="KW-1185">Reference proteome</keyword>
<gene>
    <name evidence="2" type="ORF">U7154_000062</name>
</gene>
<accession>A0AAX4Q3Z6</accession>
<evidence type="ECO:0000313" key="2">
    <source>
        <dbReference type="EMBL" id="XAG95829.1"/>
    </source>
</evidence>
<reference evidence="2 3" key="1">
    <citation type="submission" date="2024-04" db="EMBL/GenBank/DDBJ databases">
        <authorList>
            <person name="Wojcicki M."/>
            <person name="Srednicka P."/>
            <person name="Shymialevich D."/>
            <person name="Sokolowska B."/>
        </authorList>
    </citation>
    <scope>NUCLEOTIDE SEQUENCE [LARGE SCALE GENOMIC DNA]</scope>
</reference>
<evidence type="ECO:0000256" key="1">
    <source>
        <dbReference type="SAM" id="Phobius"/>
    </source>
</evidence>
<keyword evidence="1" id="KW-0472">Membrane</keyword>
<keyword evidence="1" id="KW-1133">Transmembrane helix</keyword>
<organism evidence="2 3">
    <name type="scientific">Enterobacter phage KKP_3711</name>
    <dbReference type="NCBI Taxonomy" id="3109398"/>
    <lineage>
        <taxon>Viruses</taxon>
        <taxon>Duplodnaviria</taxon>
        <taxon>Heunggongvirae</taxon>
        <taxon>Uroviricota</taxon>
        <taxon>Caudoviricetes</taxon>
        <taxon>Demerecviridae</taxon>
        <taxon>Markadamsvirinae</taxon>
    </lineage>
</organism>
<name>A0AAX4Q3Z6_9CAUD</name>
<feature type="transmembrane region" description="Helical" evidence="1">
    <location>
        <begin position="6"/>
        <end position="25"/>
    </location>
</feature>
<keyword evidence="1" id="KW-0812">Transmembrane</keyword>